<protein>
    <submittedName>
        <fullName evidence="7">ABC transporter substrate-binding protein</fullName>
    </submittedName>
</protein>
<reference evidence="7" key="1">
    <citation type="journal article" date="2014" name="Int. J. Syst. Evol. Microbiol.">
        <title>Complete genome sequence of Corynebacterium casei LMG S-19264T (=DSM 44701T), isolated from a smear-ripened cheese.</title>
        <authorList>
            <consortium name="US DOE Joint Genome Institute (JGI-PGF)"/>
            <person name="Walter F."/>
            <person name="Albersmeier A."/>
            <person name="Kalinowski J."/>
            <person name="Ruckert C."/>
        </authorList>
    </citation>
    <scope>NUCLEOTIDE SEQUENCE</scope>
    <source>
        <strain evidence="7">VKM Ac-1069</strain>
    </source>
</reference>
<dbReference type="InterPro" id="IPR051313">
    <property type="entry name" value="Bact_iron-sidero_bind"/>
</dbReference>
<name>A0A9W6KZM9_9PSEU</name>
<proteinExistence type="inferred from homology"/>
<evidence type="ECO:0000256" key="3">
    <source>
        <dbReference type="ARBA" id="ARBA00022448"/>
    </source>
</evidence>
<feature type="chain" id="PRO_5040974985" evidence="5">
    <location>
        <begin position="21"/>
        <end position="322"/>
    </location>
</feature>
<evidence type="ECO:0000256" key="4">
    <source>
        <dbReference type="ARBA" id="ARBA00022729"/>
    </source>
</evidence>
<dbReference type="CDD" id="cd01146">
    <property type="entry name" value="FhuD"/>
    <property type="match status" value="1"/>
</dbReference>
<dbReference type="Proteomes" id="UP001143463">
    <property type="component" value="Unassembled WGS sequence"/>
</dbReference>
<evidence type="ECO:0000256" key="1">
    <source>
        <dbReference type="ARBA" id="ARBA00004196"/>
    </source>
</evidence>
<dbReference type="Gene3D" id="3.40.50.1980">
    <property type="entry name" value="Nitrogenase molybdenum iron protein domain"/>
    <property type="match status" value="2"/>
</dbReference>
<dbReference type="AlphaFoldDB" id="A0A9W6KZM9"/>
<dbReference type="InterPro" id="IPR002491">
    <property type="entry name" value="ABC_transptr_periplasmic_BD"/>
</dbReference>
<dbReference type="PROSITE" id="PS50983">
    <property type="entry name" value="FE_B12_PBP"/>
    <property type="match status" value="1"/>
</dbReference>
<dbReference type="GO" id="GO:1901678">
    <property type="term" value="P:iron coordination entity transport"/>
    <property type="evidence" value="ECO:0007669"/>
    <property type="project" value="UniProtKB-ARBA"/>
</dbReference>
<evidence type="ECO:0000256" key="5">
    <source>
        <dbReference type="SAM" id="SignalP"/>
    </source>
</evidence>
<keyword evidence="4 5" id="KW-0732">Signal</keyword>
<evidence type="ECO:0000256" key="2">
    <source>
        <dbReference type="ARBA" id="ARBA00008814"/>
    </source>
</evidence>
<evidence type="ECO:0000313" key="7">
    <source>
        <dbReference type="EMBL" id="GLL10323.1"/>
    </source>
</evidence>
<accession>A0A9W6KZM9</accession>
<dbReference type="SUPFAM" id="SSF53807">
    <property type="entry name" value="Helical backbone' metal receptor"/>
    <property type="match status" value="1"/>
</dbReference>
<keyword evidence="8" id="KW-1185">Reference proteome</keyword>
<feature type="domain" description="Fe/B12 periplasmic-binding" evidence="6">
    <location>
        <begin position="49"/>
        <end position="320"/>
    </location>
</feature>
<dbReference type="Pfam" id="PF01497">
    <property type="entry name" value="Peripla_BP_2"/>
    <property type="match status" value="1"/>
</dbReference>
<organism evidence="7 8">
    <name type="scientific">Pseudonocardia halophobica</name>
    <dbReference type="NCBI Taxonomy" id="29401"/>
    <lineage>
        <taxon>Bacteria</taxon>
        <taxon>Bacillati</taxon>
        <taxon>Actinomycetota</taxon>
        <taxon>Actinomycetes</taxon>
        <taxon>Pseudonocardiales</taxon>
        <taxon>Pseudonocardiaceae</taxon>
        <taxon>Pseudonocardia</taxon>
    </lineage>
</organism>
<comment type="caution">
    <text evidence="7">The sequence shown here is derived from an EMBL/GenBank/DDBJ whole genome shotgun (WGS) entry which is preliminary data.</text>
</comment>
<dbReference type="PANTHER" id="PTHR30532:SF24">
    <property type="entry name" value="FERRIC ENTEROBACTIN-BINDING PERIPLASMIC PROTEIN FEPB"/>
    <property type="match status" value="1"/>
</dbReference>
<comment type="similarity">
    <text evidence="2">Belongs to the bacterial solute-binding protein 8 family.</text>
</comment>
<gene>
    <name evidence="7" type="ORF">GCM10017577_14630</name>
</gene>
<reference evidence="7" key="2">
    <citation type="submission" date="2023-01" db="EMBL/GenBank/DDBJ databases">
        <authorList>
            <person name="Sun Q."/>
            <person name="Evtushenko L."/>
        </authorList>
    </citation>
    <scope>NUCLEOTIDE SEQUENCE</scope>
    <source>
        <strain evidence="7">VKM Ac-1069</strain>
    </source>
</reference>
<dbReference type="EMBL" id="BSFQ01000004">
    <property type="protein sequence ID" value="GLL10323.1"/>
    <property type="molecule type" value="Genomic_DNA"/>
</dbReference>
<evidence type="ECO:0000313" key="8">
    <source>
        <dbReference type="Proteomes" id="UP001143463"/>
    </source>
</evidence>
<feature type="signal peptide" evidence="5">
    <location>
        <begin position="1"/>
        <end position="20"/>
    </location>
</feature>
<comment type="subcellular location">
    <subcellularLocation>
        <location evidence="1">Cell envelope</location>
    </subcellularLocation>
</comment>
<dbReference type="PANTHER" id="PTHR30532">
    <property type="entry name" value="IRON III DICITRATE-BINDING PERIPLASMIC PROTEIN"/>
    <property type="match status" value="1"/>
</dbReference>
<sequence>MIVSLACLLALVACGRPAEAPPEAPAGAGFPVTVTGKLGAATIPAQPVRVVATDWTSADIALALGVVPVAAQRVRLGTDTGIQPWAQEKLGGAPAPQLFGTDQGDPIETIAAARPDVILATKDYNLDTDYAALSAIAPVVHYAAAPNADSWQDTTRAIAAALGKVDEGEQLITDTQNRIAEARDGNAALGGRTFSFLVGPTDTGVYAVNSADDVSARFLTELGLTLSPATAGLPTSSIPGRAQLSYEEIGRTDADLVVATGSAAALGTLTAQPGFAALSAATAGRYVALSPTEAQAIAFPSPLSLDWAVARVVPRLAEAAGR</sequence>
<dbReference type="GO" id="GO:0030288">
    <property type="term" value="C:outer membrane-bounded periplasmic space"/>
    <property type="evidence" value="ECO:0007669"/>
    <property type="project" value="TreeGrafter"/>
</dbReference>
<evidence type="ECO:0000259" key="6">
    <source>
        <dbReference type="PROSITE" id="PS50983"/>
    </source>
</evidence>
<keyword evidence="3" id="KW-0813">Transport</keyword>